<reference evidence="9" key="1">
    <citation type="submission" date="2015-02" db="EMBL/GenBank/DDBJ databases">
        <title>Genome sequencing for Strongylocentrotus purpuratus.</title>
        <authorList>
            <person name="Murali S."/>
            <person name="Liu Y."/>
            <person name="Vee V."/>
            <person name="English A."/>
            <person name="Wang M."/>
            <person name="Skinner E."/>
            <person name="Han Y."/>
            <person name="Muzny D.M."/>
            <person name="Worley K.C."/>
            <person name="Gibbs R.A."/>
        </authorList>
    </citation>
    <scope>NUCLEOTIDE SEQUENCE</scope>
</reference>
<evidence type="ECO:0000256" key="3">
    <source>
        <dbReference type="ARBA" id="ARBA00023319"/>
    </source>
</evidence>
<feature type="disulfide bond" evidence="4">
    <location>
        <begin position="451"/>
        <end position="460"/>
    </location>
</feature>
<organism evidence="8 9">
    <name type="scientific">Strongylocentrotus purpuratus</name>
    <name type="common">Purple sea urchin</name>
    <dbReference type="NCBI Taxonomy" id="7668"/>
    <lineage>
        <taxon>Eukaryota</taxon>
        <taxon>Metazoa</taxon>
        <taxon>Echinodermata</taxon>
        <taxon>Eleutherozoa</taxon>
        <taxon>Echinozoa</taxon>
        <taxon>Echinoidea</taxon>
        <taxon>Euechinoidea</taxon>
        <taxon>Echinacea</taxon>
        <taxon>Camarodonta</taxon>
        <taxon>Echinidea</taxon>
        <taxon>Strongylocentrotidae</taxon>
        <taxon>Strongylocentrotus</taxon>
    </lineage>
</organism>
<dbReference type="InterPro" id="IPR013783">
    <property type="entry name" value="Ig-like_fold"/>
</dbReference>
<dbReference type="InterPro" id="IPR000742">
    <property type="entry name" value="EGF"/>
</dbReference>
<dbReference type="OrthoDB" id="10045365at2759"/>
<dbReference type="InterPro" id="IPR003599">
    <property type="entry name" value="Ig_sub"/>
</dbReference>
<keyword evidence="3" id="KW-0393">Immunoglobulin domain</keyword>
<evidence type="ECO:0000259" key="7">
    <source>
        <dbReference type="PROSITE" id="PS50835"/>
    </source>
</evidence>
<evidence type="ECO:0000256" key="4">
    <source>
        <dbReference type="PROSITE-ProRule" id="PRU00076"/>
    </source>
</evidence>
<dbReference type="PANTHER" id="PTHR14949">
    <property type="entry name" value="EGF-LIKE-DOMAIN, MULTIPLE 7, 8"/>
    <property type="match status" value="1"/>
</dbReference>
<evidence type="ECO:0000313" key="8">
    <source>
        <dbReference type="EnsemblMetazoa" id="XP_030842154"/>
    </source>
</evidence>
<feature type="domain" description="Ig-like" evidence="7">
    <location>
        <begin position="169"/>
        <end position="262"/>
    </location>
</feature>
<dbReference type="Pfam" id="PF07679">
    <property type="entry name" value="I-set"/>
    <property type="match status" value="1"/>
</dbReference>
<feature type="signal peptide" evidence="5">
    <location>
        <begin position="1"/>
        <end position="27"/>
    </location>
</feature>
<comment type="caution">
    <text evidence="4">Lacks conserved residue(s) required for the propagation of feature annotation.</text>
</comment>
<feature type="disulfide bond" evidence="4">
    <location>
        <begin position="433"/>
        <end position="443"/>
    </location>
</feature>
<feature type="chain" id="PRO_5029895634" evidence="5">
    <location>
        <begin position="28"/>
        <end position="564"/>
    </location>
</feature>
<dbReference type="OMA" id="GVVCCRL"/>
<sequence>METRMPLNLTLVLFLISIFTTKSTTLAEQGCADGSTEGLLSKDRLAACSGKWEGHVGNASHLCAPGWGVCSWEQASLLGTLTWTESVAIEGCFAYNAAHDRGECGPCKNTLEQDDLGGIGKHCPHQNKGQSSCIASGRIDASCCLDSHFDRACHYRPGLMTGVVCCKLPEIPPAIHKRFPAELPVSLGHNITLHCPASGNPPPRIKWLKNGDFLFQDTYGRIIITQDTLVIHKTLLSDSAEYSCIASNTVGYAKEDVRVKVSEKAIKKDIGCKDGTIEGLHHMRSIAACSGAWKGHVRKGKALCAHGWRVCNHEDVDTLKHISWLDATSMNGCYAYNAANNDGVCTSCTGEPGHDVLGGIGRHCSKRRQRHDSCLGEGRIDIFPSHREFMYEMLDKCSFQEGLLSGVLCCRIPDRPDRKKGGAVGGKQTNALCDSECRNGGRCIGANRCWCPEGYKGALCQIPVCDPECPAGSDCAKPGVCECLPGKEGRKCRREGKSRGREEVSRKPSFGCKRLCRNGGLCHLGRCFCPAYTRGKYCQRTLKLPPGTTYTDHWEPILRMMNGV</sequence>
<dbReference type="SMART" id="SM00408">
    <property type="entry name" value="IGc2"/>
    <property type="match status" value="1"/>
</dbReference>
<evidence type="ECO:0000256" key="5">
    <source>
        <dbReference type="SAM" id="SignalP"/>
    </source>
</evidence>
<dbReference type="InterPro" id="IPR007110">
    <property type="entry name" value="Ig-like_dom"/>
</dbReference>
<dbReference type="Gene3D" id="2.60.40.10">
    <property type="entry name" value="Immunoglobulins"/>
    <property type="match status" value="1"/>
</dbReference>
<dbReference type="KEGG" id="spu:100893885"/>
<keyword evidence="2 4" id="KW-1015">Disulfide bond</keyword>
<dbReference type="GeneID" id="100893885"/>
<dbReference type="PROSITE" id="PS00022">
    <property type="entry name" value="EGF_1"/>
    <property type="match status" value="1"/>
</dbReference>
<dbReference type="PROSITE" id="PS50026">
    <property type="entry name" value="EGF_3"/>
    <property type="match status" value="1"/>
</dbReference>
<dbReference type="InterPro" id="IPR013098">
    <property type="entry name" value="Ig_I-set"/>
</dbReference>
<dbReference type="AlphaFoldDB" id="A0A7M7NXJ9"/>
<dbReference type="FunFam" id="2.60.40.10:FF:000032">
    <property type="entry name" value="palladin isoform X1"/>
    <property type="match status" value="1"/>
</dbReference>
<dbReference type="EnsemblMetazoa" id="XM_030986294">
    <property type="protein sequence ID" value="XP_030842154"/>
    <property type="gene ID" value="LOC100893885"/>
</dbReference>
<proteinExistence type="predicted"/>
<keyword evidence="9" id="KW-1185">Reference proteome</keyword>
<dbReference type="InterPro" id="IPR036179">
    <property type="entry name" value="Ig-like_dom_sf"/>
</dbReference>
<dbReference type="PROSITE" id="PS01186">
    <property type="entry name" value="EGF_2"/>
    <property type="match status" value="1"/>
</dbReference>
<dbReference type="InterPro" id="IPR050969">
    <property type="entry name" value="Dev_Signal_Modulators"/>
</dbReference>
<dbReference type="Gene3D" id="2.10.25.10">
    <property type="entry name" value="Laminin"/>
    <property type="match status" value="1"/>
</dbReference>
<evidence type="ECO:0000256" key="1">
    <source>
        <dbReference type="ARBA" id="ARBA00022729"/>
    </source>
</evidence>
<keyword evidence="4" id="KW-0245">EGF-like domain</keyword>
<dbReference type="RefSeq" id="XP_030842154.1">
    <property type="nucleotide sequence ID" value="XM_030986294.1"/>
</dbReference>
<name>A0A7M7NXJ9_STRPU</name>
<dbReference type="InParanoid" id="A0A7M7NXJ9"/>
<accession>A0A7M7NXJ9</accession>
<dbReference type="SMART" id="SM00409">
    <property type="entry name" value="IG"/>
    <property type="match status" value="1"/>
</dbReference>
<feature type="domain" description="EGF-like" evidence="6">
    <location>
        <begin position="429"/>
        <end position="461"/>
    </location>
</feature>
<dbReference type="SUPFAM" id="SSF48726">
    <property type="entry name" value="Immunoglobulin"/>
    <property type="match status" value="1"/>
</dbReference>
<dbReference type="SMART" id="SM00181">
    <property type="entry name" value="EGF"/>
    <property type="match status" value="3"/>
</dbReference>
<dbReference type="Proteomes" id="UP000007110">
    <property type="component" value="Unassembled WGS sequence"/>
</dbReference>
<dbReference type="InterPro" id="IPR003598">
    <property type="entry name" value="Ig_sub2"/>
</dbReference>
<keyword evidence="1 5" id="KW-0732">Signal</keyword>
<protein>
    <submittedName>
        <fullName evidence="8">Uncharacterized protein</fullName>
    </submittedName>
</protein>
<evidence type="ECO:0000259" key="6">
    <source>
        <dbReference type="PROSITE" id="PS50026"/>
    </source>
</evidence>
<dbReference type="PROSITE" id="PS50835">
    <property type="entry name" value="IG_LIKE"/>
    <property type="match status" value="1"/>
</dbReference>
<reference evidence="8" key="2">
    <citation type="submission" date="2021-01" db="UniProtKB">
        <authorList>
            <consortium name="EnsemblMetazoa"/>
        </authorList>
    </citation>
    <scope>IDENTIFICATION</scope>
</reference>
<evidence type="ECO:0000313" key="9">
    <source>
        <dbReference type="Proteomes" id="UP000007110"/>
    </source>
</evidence>
<dbReference type="PANTHER" id="PTHR14949:SF56">
    <property type="entry name" value="EGF-LIKE-DOMAIN, MULTIPLE 7"/>
    <property type="match status" value="1"/>
</dbReference>
<evidence type="ECO:0000256" key="2">
    <source>
        <dbReference type="ARBA" id="ARBA00023157"/>
    </source>
</evidence>